<reference evidence="3" key="1">
    <citation type="journal article" date="2020" name="mSystems">
        <title>Genome- and Community-Level Interaction Insights into Carbon Utilization and Element Cycling Functions of Hydrothermarchaeota in Hydrothermal Sediment.</title>
        <authorList>
            <person name="Zhou Z."/>
            <person name="Liu Y."/>
            <person name="Xu W."/>
            <person name="Pan J."/>
            <person name="Luo Z.H."/>
            <person name="Li M."/>
        </authorList>
    </citation>
    <scope>NUCLEOTIDE SEQUENCE [LARGE SCALE GENOMIC DNA]</scope>
    <source>
        <strain evidence="3">HyVt-115</strain>
    </source>
</reference>
<protein>
    <submittedName>
        <fullName evidence="3">Glycosyltransferase family 1 protein</fullName>
    </submittedName>
</protein>
<evidence type="ECO:0000259" key="1">
    <source>
        <dbReference type="Pfam" id="PF00534"/>
    </source>
</evidence>
<dbReference type="InterPro" id="IPR001296">
    <property type="entry name" value="Glyco_trans_1"/>
</dbReference>
<dbReference type="Proteomes" id="UP000885690">
    <property type="component" value="Unassembled WGS sequence"/>
</dbReference>
<proteinExistence type="predicted"/>
<sequence>MFGASFFRLPGGAVLRKTILYIQGVSRYGGALESLYQLTRRLGAYKPLVATSREGELTRRLSGAGVEYFLVKMDMWRKVRTWPRLPLTLYRLFRKSHKEKVVLIHCNTLWDTPYGVALGRLLKVPVVTHIRNTFEQEKIKKYWLDKVSLVITVSEAVAWPLKGVGLSHRVIYNGVDLEVFDRKRVSGQQIRRELGLEGALVILLPGRVDTTKGQREAILAMERVVKKVPQAVLVIVGETSRQEAGLMEDLNTLAREAGVEERVIFTGAREDMPSLMASSDLVIMPSLESAKEGFGRVLIEAMAMGKATVATRTGGIPEVVEDGVTGILVSPGDVEALSEATVRLLKGQETRERMGEMGYKRVKELFDLNRTVAQMEEVYGELIEP</sequence>
<organism evidence="3">
    <name type="scientific">Thermosulfidibacter takaii</name>
    <dbReference type="NCBI Taxonomy" id="412593"/>
    <lineage>
        <taxon>Bacteria</taxon>
        <taxon>Pseudomonadati</taxon>
        <taxon>Thermosulfidibacterota</taxon>
        <taxon>Thermosulfidibacteria</taxon>
        <taxon>Thermosulfidibacterales</taxon>
        <taxon>Thermosulfidibacteraceae</taxon>
    </lineage>
</organism>
<dbReference type="Gene3D" id="3.40.50.2000">
    <property type="entry name" value="Glycogen Phosphorylase B"/>
    <property type="match status" value="2"/>
</dbReference>
<feature type="domain" description="Glycosyl transferase family 1" evidence="1">
    <location>
        <begin position="189"/>
        <end position="361"/>
    </location>
</feature>
<comment type="caution">
    <text evidence="3">The sequence shown here is derived from an EMBL/GenBank/DDBJ whole genome shotgun (WGS) entry which is preliminary data.</text>
</comment>
<accession>A0A7C0Y7K5</accession>
<dbReference type="InterPro" id="IPR028098">
    <property type="entry name" value="Glyco_trans_4-like_N"/>
</dbReference>
<evidence type="ECO:0000259" key="2">
    <source>
        <dbReference type="Pfam" id="PF13439"/>
    </source>
</evidence>
<name>A0A7C0Y7K5_9BACT</name>
<dbReference type="EMBL" id="DQWS01000068">
    <property type="protein sequence ID" value="HDD52785.1"/>
    <property type="molecule type" value="Genomic_DNA"/>
</dbReference>
<feature type="domain" description="Glycosyltransferase subfamily 4-like N-terminal" evidence="2">
    <location>
        <begin position="29"/>
        <end position="178"/>
    </location>
</feature>
<dbReference type="GO" id="GO:0016757">
    <property type="term" value="F:glycosyltransferase activity"/>
    <property type="evidence" value="ECO:0007669"/>
    <property type="project" value="InterPro"/>
</dbReference>
<gene>
    <name evidence="3" type="ORF">ENF32_01785</name>
</gene>
<dbReference type="SUPFAM" id="SSF53756">
    <property type="entry name" value="UDP-Glycosyltransferase/glycogen phosphorylase"/>
    <property type="match status" value="1"/>
</dbReference>
<evidence type="ECO:0000313" key="3">
    <source>
        <dbReference type="EMBL" id="HDD52785.1"/>
    </source>
</evidence>
<dbReference type="AlphaFoldDB" id="A0A7C0Y7K5"/>
<dbReference type="Pfam" id="PF13439">
    <property type="entry name" value="Glyco_transf_4"/>
    <property type="match status" value="1"/>
</dbReference>
<dbReference type="CDD" id="cd03801">
    <property type="entry name" value="GT4_PimA-like"/>
    <property type="match status" value="1"/>
</dbReference>
<dbReference type="Pfam" id="PF00534">
    <property type="entry name" value="Glycos_transf_1"/>
    <property type="match status" value="1"/>
</dbReference>
<dbReference type="PANTHER" id="PTHR12526">
    <property type="entry name" value="GLYCOSYLTRANSFERASE"/>
    <property type="match status" value="1"/>
</dbReference>